<feature type="signal peptide" evidence="1">
    <location>
        <begin position="1"/>
        <end position="23"/>
    </location>
</feature>
<accession>A0ABP8NFV1</accession>
<proteinExistence type="predicted"/>
<dbReference type="NCBIfam" id="TIGR04131">
    <property type="entry name" value="Bac_Flav_CTERM"/>
    <property type="match status" value="1"/>
</dbReference>
<protein>
    <recommendedName>
        <fullName evidence="4">Gliding motility-associated C-terminal domain-containing protein</fullName>
    </recommendedName>
</protein>
<evidence type="ECO:0000313" key="3">
    <source>
        <dbReference type="Proteomes" id="UP001500067"/>
    </source>
</evidence>
<name>A0ABP8NFV1_9BACT</name>
<dbReference type="Proteomes" id="UP001500067">
    <property type="component" value="Unassembled WGS sequence"/>
</dbReference>
<keyword evidence="3" id="KW-1185">Reference proteome</keyword>
<feature type="chain" id="PRO_5045549339" description="Gliding motility-associated C-terminal domain-containing protein" evidence="1">
    <location>
        <begin position="24"/>
        <end position="895"/>
    </location>
</feature>
<dbReference type="NCBIfam" id="NF038133">
    <property type="entry name" value="choice_anch_L"/>
    <property type="match status" value="1"/>
</dbReference>
<keyword evidence="1" id="KW-0732">Signal</keyword>
<dbReference type="Pfam" id="PF13585">
    <property type="entry name" value="CHU_C"/>
    <property type="match status" value="1"/>
</dbReference>
<evidence type="ECO:0000256" key="1">
    <source>
        <dbReference type="SAM" id="SignalP"/>
    </source>
</evidence>
<organism evidence="2 3">
    <name type="scientific">Nemorincola caseinilytica</name>
    <dbReference type="NCBI Taxonomy" id="2054315"/>
    <lineage>
        <taxon>Bacteria</taxon>
        <taxon>Pseudomonadati</taxon>
        <taxon>Bacteroidota</taxon>
        <taxon>Chitinophagia</taxon>
        <taxon>Chitinophagales</taxon>
        <taxon>Chitinophagaceae</taxon>
        <taxon>Nemorincola</taxon>
    </lineage>
</organism>
<reference evidence="3" key="1">
    <citation type="journal article" date="2019" name="Int. J. Syst. Evol. Microbiol.">
        <title>The Global Catalogue of Microorganisms (GCM) 10K type strain sequencing project: providing services to taxonomists for standard genome sequencing and annotation.</title>
        <authorList>
            <consortium name="The Broad Institute Genomics Platform"/>
            <consortium name="The Broad Institute Genome Sequencing Center for Infectious Disease"/>
            <person name="Wu L."/>
            <person name="Ma J."/>
        </authorList>
    </citation>
    <scope>NUCLEOTIDE SEQUENCE [LARGE SCALE GENOMIC DNA]</scope>
    <source>
        <strain evidence="3">JCM 32105</strain>
    </source>
</reference>
<dbReference type="EMBL" id="BAABFA010000010">
    <property type="protein sequence ID" value="GAA4464858.1"/>
    <property type="molecule type" value="Genomic_DNA"/>
</dbReference>
<dbReference type="InterPro" id="IPR049804">
    <property type="entry name" value="Choice_anch_L"/>
</dbReference>
<evidence type="ECO:0000313" key="2">
    <source>
        <dbReference type="EMBL" id="GAA4464858.1"/>
    </source>
</evidence>
<gene>
    <name evidence="2" type="ORF">GCM10023093_16040</name>
</gene>
<dbReference type="InterPro" id="IPR026341">
    <property type="entry name" value="T9SS_type_B"/>
</dbReference>
<comment type="caution">
    <text evidence="2">The sequence shown here is derived from an EMBL/GenBank/DDBJ whole genome shotgun (WGS) entry which is preliminary data.</text>
</comment>
<evidence type="ECO:0008006" key="4">
    <source>
        <dbReference type="Google" id="ProtNLM"/>
    </source>
</evidence>
<sequence>MMEHMKKLYLALSILLLSAGARAQIVITPGSTPGYTATTIMNKLLGPGVIGMNAVLTCLPTAHGTFSVTASSPLIFDSGIVLTSGVATQAAGPGSFFASVDNGAPGHPMLTTLAGSTSYNACLLDFDFRPAGDTVRFNYIFGSEEYPGYTCSPFNDPFGFFISGPGYPAATNIALVPGTNIPVCINSINCGATGGYPLSTCTAMGPGAPFCAYFINNAAGTLITYSGITRKLMAIATVTPCDTFHLKLGVSDANDGIYDSGVFLEAGSLTSTSISVAPQGINPNDTTSSQYCVRGCMPGKFVFKRRGNLANPFTIKYLIGGTAVNGFDYTWIPDSVIIPATDSVQILWINGLPVPPTGPKVVKLYILAPYTCGGMPAILDSAELTILDSFRLNILTSDTAICRGQYVTLMADGDTMLDFTWTPGTALSSTSTLSPVIASPTVTTTYTLTGVFPGCAPSRDRITITVYERPTPDAGPDLKITCHGTPLQLGVTATPVGIPYTYLWSPGTDLSNPNIANPVFTPSDSVDRWQYVTVSAPVYDCSSTDTIFLHVLPNDFQLHTLDTIICYPAGSYQVRGIGDTEFSYSWSPTTGVSDPLIYLPTIAPPYPPAETIYTVTASYPNCPDIKHTIKYSIWDPRVDILISDTTVCIGLPMPLNVRYTPEELPYTFTWSPTTYLIDATTSLAPQFFTMVPGVYKYTVTVETPMPTCKWEDSITIMVAPPVKITIDPADAIIKYGEEIQLTATQATSDPLFYTWVPNDGSLTNPNINNPVAKPLDSTLYTVYGMNQWGCIDSAKTIIYVETDMTEYIPTAFTPNGDGLNDLFRIRGIKYQRIVDFKVYDRWGAVVYDHKTGDAQGWDGTINGRPADIGVYHYSIIMAKLGNVDKVYKGEVTLIR</sequence>